<dbReference type="EMBL" id="DXBF01000009">
    <property type="protein sequence ID" value="HIZ61350.1"/>
    <property type="molecule type" value="Genomic_DNA"/>
</dbReference>
<name>A0A9D2FIL7_9FIRM</name>
<feature type="transmembrane region" description="Helical" evidence="1">
    <location>
        <begin position="137"/>
        <end position="155"/>
    </location>
</feature>
<feature type="transmembrane region" description="Helical" evidence="1">
    <location>
        <begin position="257"/>
        <end position="275"/>
    </location>
</feature>
<dbReference type="AlphaFoldDB" id="A0A9D2FIL7"/>
<feature type="transmembrane region" description="Helical" evidence="1">
    <location>
        <begin position="81"/>
        <end position="100"/>
    </location>
</feature>
<dbReference type="GO" id="GO:0016747">
    <property type="term" value="F:acyltransferase activity, transferring groups other than amino-acyl groups"/>
    <property type="evidence" value="ECO:0007669"/>
    <property type="project" value="InterPro"/>
</dbReference>
<proteinExistence type="predicted"/>
<dbReference type="Pfam" id="PF01757">
    <property type="entry name" value="Acyl_transf_3"/>
    <property type="match status" value="1"/>
</dbReference>
<protein>
    <submittedName>
        <fullName evidence="3">Acyltransferase family protein</fullName>
    </submittedName>
</protein>
<keyword evidence="3" id="KW-0012">Acyltransferase</keyword>
<feature type="transmembrane region" description="Helical" evidence="1">
    <location>
        <begin position="295"/>
        <end position="314"/>
    </location>
</feature>
<reference evidence="3" key="1">
    <citation type="journal article" date="2021" name="PeerJ">
        <title>Extensive microbial diversity within the chicken gut microbiome revealed by metagenomics and culture.</title>
        <authorList>
            <person name="Gilroy R."/>
            <person name="Ravi A."/>
            <person name="Getino M."/>
            <person name="Pursley I."/>
            <person name="Horton D.L."/>
            <person name="Alikhan N.F."/>
            <person name="Baker D."/>
            <person name="Gharbi K."/>
            <person name="Hall N."/>
            <person name="Watson M."/>
            <person name="Adriaenssens E.M."/>
            <person name="Foster-Nyarko E."/>
            <person name="Jarju S."/>
            <person name="Secka A."/>
            <person name="Antonio M."/>
            <person name="Oren A."/>
            <person name="Chaudhuri R.R."/>
            <person name="La Ragione R."/>
            <person name="Hildebrand F."/>
            <person name="Pallen M.J."/>
        </authorList>
    </citation>
    <scope>NUCLEOTIDE SEQUENCE</scope>
    <source>
        <strain evidence="3">CHK188-11489</strain>
    </source>
</reference>
<feature type="transmembrane region" description="Helical" evidence="1">
    <location>
        <begin position="6"/>
        <end position="29"/>
    </location>
</feature>
<feature type="domain" description="Acyltransferase 3" evidence="2">
    <location>
        <begin position="3"/>
        <end position="311"/>
    </location>
</feature>
<accession>A0A9D2FIL7</accession>
<reference evidence="3" key="2">
    <citation type="submission" date="2021-04" db="EMBL/GenBank/DDBJ databases">
        <authorList>
            <person name="Gilroy R."/>
        </authorList>
    </citation>
    <scope>NUCLEOTIDE SEQUENCE</scope>
    <source>
        <strain evidence="3">CHK188-11489</strain>
    </source>
</reference>
<evidence type="ECO:0000256" key="1">
    <source>
        <dbReference type="SAM" id="Phobius"/>
    </source>
</evidence>
<dbReference type="InterPro" id="IPR050879">
    <property type="entry name" value="Acyltransferase_3"/>
</dbReference>
<dbReference type="Proteomes" id="UP000824105">
    <property type="component" value="Unassembled WGS sequence"/>
</dbReference>
<evidence type="ECO:0000313" key="3">
    <source>
        <dbReference type="EMBL" id="HIZ61350.1"/>
    </source>
</evidence>
<evidence type="ECO:0000259" key="2">
    <source>
        <dbReference type="Pfam" id="PF01757"/>
    </source>
</evidence>
<keyword evidence="1" id="KW-0812">Transmembrane</keyword>
<feature type="transmembrane region" description="Helical" evidence="1">
    <location>
        <begin position="167"/>
        <end position="192"/>
    </location>
</feature>
<gene>
    <name evidence="3" type="ORF">H9724_01085</name>
</gene>
<sequence>MFYLDFVRAVALAAILVIHFNATVTGYFTLPHKLFASTLPFGIYLGDFGSSLFFMVSGAALALTVPPEQKPWTFYKKRARAIYPLFWLAWAVCFSLRFLSKPGYYAAAKTPTLLLTVLGLDNFAVAAGWVGMDFACVGEWFLGSILFLYLLFPLLNQGLRRCPAGTWAAAFAVCLPVHLSGWDAQLVAIHLLEFLFGMQFLKLGGKARAGLAVLAAAGTVLCSGRDGKITCALFSLLVFTLLAAVSRLLDRPWPQAVCAYLAKISYAVFLVHHVLIQRMVERFDLAALGRRDTLFLFLIYLGGTWAAAVGLLWLHRRIQKGIAALRPQ</sequence>
<comment type="caution">
    <text evidence="3">The sequence shown here is derived from an EMBL/GenBank/DDBJ whole genome shotgun (WGS) entry which is preliminary data.</text>
</comment>
<keyword evidence="3" id="KW-0808">Transferase</keyword>
<dbReference type="PANTHER" id="PTHR23028">
    <property type="entry name" value="ACETYLTRANSFERASE"/>
    <property type="match status" value="1"/>
</dbReference>
<feature type="transmembrane region" description="Helical" evidence="1">
    <location>
        <begin position="41"/>
        <end position="61"/>
    </location>
</feature>
<feature type="transmembrane region" description="Helical" evidence="1">
    <location>
        <begin position="227"/>
        <end position="245"/>
    </location>
</feature>
<evidence type="ECO:0000313" key="4">
    <source>
        <dbReference type="Proteomes" id="UP000824105"/>
    </source>
</evidence>
<organism evidence="3 4">
    <name type="scientific">Candidatus Gemmiger avistercoris</name>
    <dbReference type="NCBI Taxonomy" id="2838606"/>
    <lineage>
        <taxon>Bacteria</taxon>
        <taxon>Bacillati</taxon>
        <taxon>Bacillota</taxon>
        <taxon>Clostridia</taxon>
        <taxon>Eubacteriales</taxon>
        <taxon>Gemmiger</taxon>
    </lineage>
</organism>
<keyword evidence="1" id="KW-1133">Transmembrane helix</keyword>
<keyword evidence="1" id="KW-0472">Membrane</keyword>
<feature type="transmembrane region" description="Helical" evidence="1">
    <location>
        <begin position="112"/>
        <end position="131"/>
    </location>
</feature>
<dbReference type="InterPro" id="IPR002656">
    <property type="entry name" value="Acyl_transf_3_dom"/>
</dbReference>